<feature type="active site" description="O-(3'-phospho-DNA)-tyrosine intermediate" evidence="10">
    <location>
        <position position="281"/>
    </location>
</feature>
<dbReference type="PROSITE" id="PS51900">
    <property type="entry name" value="CB"/>
    <property type="match status" value="1"/>
</dbReference>
<dbReference type="InterPro" id="IPR050090">
    <property type="entry name" value="Tyrosine_recombinase_XerCD"/>
</dbReference>
<keyword evidence="6 10" id="KW-0229">DNA integration</keyword>
<evidence type="ECO:0000256" key="1">
    <source>
        <dbReference type="ARBA" id="ARBA00004496"/>
    </source>
</evidence>
<dbReference type="GO" id="GO:0007059">
    <property type="term" value="P:chromosome segregation"/>
    <property type="evidence" value="ECO:0007669"/>
    <property type="project" value="UniProtKB-UniRule"/>
</dbReference>
<dbReference type="SUPFAM" id="SSF56349">
    <property type="entry name" value="DNA breaking-rejoining enzymes"/>
    <property type="match status" value="1"/>
</dbReference>
<keyword evidence="4 10" id="KW-0132">Cell division</keyword>
<dbReference type="GO" id="GO:0051301">
    <property type="term" value="P:cell division"/>
    <property type="evidence" value="ECO:0007669"/>
    <property type="project" value="UniProtKB-UniRule"/>
</dbReference>
<dbReference type="GO" id="GO:0003677">
    <property type="term" value="F:DNA binding"/>
    <property type="evidence" value="ECO:0007669"/>
    <property type="project" value="UniProtKB-UniRule"/>
</dbReference>
<evidence type="ECO:0000256" key="6">
    <source>
        <dbReference type="ARBA" id="ARBA00022908"/>
    </source>
</evidence>
<dbReference type="PANTHER" id="PTHR30349">
    <property type="entry name" value="PHAGE INTEGRASE-RELATED"/>
    <property type="match status" value="1"/>
</dbReference>
<evidence type="ECO:0000313" key="14">
    <source>
        <dbReference type="EMBL" id="GGB30181.1"/>
    </source>
</evidence>
<comment type="caution">
    <text evidence="14">The sequence shown here is derived from an EMBL/GenBank/DDBJ whole genome shotgun (WGS) entry which is preliminary data.</text>
</comment>
<dbReference type="RefSeq" id="WP_286170835.1">
    <property type="nucleotide sequence ID" value="NZ_BMJD01000002.1"/>
</dbReference>
<dbReference type="Pfam" id="PF02899">
    <property type="entry name" value="Phage_int_SAM_1"/>
    <property type="match status" value="1"/>
</dbReference>
<dbReference type="CDD" id="cd00798">
    <property type="entry name" value="INT_XerDC_C"/>
    <property type="match status" value="1"/>
</dbReference>
<dbReference type="PROSITE" id="PS51898">
    <property type="entry name" value="TYR_RECOMBINASE"/>
    <property type="match status" value="1"/>
</dbReference>
<name>A0A9W5TUN5_9BACI</name>
<keyword evidence="5 10" id="KW-0159">Chromosome partition</keyword>
<feature type="domain" description="Core-binding (CB)" evidence="13">
    <location>
        <begin position="2"/>
        <end position="88"/>
    </location>
</feature>
<dbReference type="InterPro" id="IPR011010">
    <property type="entry name" value="DNA_brk_join_enz"/>
</dbReference>
<evidence type="ECO:0000256" key="7">
    <source>
        <dbReference type="ARBA" id="ARBA00023125"/>
    </source>
</evidence>
<evidence type="ECO:0000256" key="4">
    <source>
        <dbReference type="ARBA" id="ARBA00022618"/>
    </source>
</evidence>
<dbReference type="GO" id="GO:0006313">
    <property type="term" value="P:DNA transposition"/>
    <property type="evidence" value="ECO:0007669"/>
    <property type="project" value="UniProtKB-UniRule"/>
</dbReference>
<dbReference type="AlphaFoldDB" id="A0A9W5TUN5"/>
<dbReference type="InterPro" id="IPR023009">
    <property type="entry name" value="Tyrosine_recombinase_XerC/XerD"/>
</dbReference>
<keyword evidence="9 10" id="KW-0131">Cell cycle</keyword>
<dbReference type="InterPro" id="IPR013762">
    <property type="entry name" value="Integrase-like_cat_sf"/>
</dbReference>
<dbReference type="Gene3D" id="1.10.443.10">
    <property type="entry name" value="Intergrase catalytic core"/>
    <property type="match status" value="1"/>
</dbReference>
<dbReference type="GO" id="GO:0005737">
    <property type="term" value="C:cytoplasm"/>
    <property type="evidence" value="ECO:0007669"/>
    <property type="project" value="UniProtKB-SubCell"/>
</dbReference>
<dbReference type="PANTHER" id="PTHR30349:SF77">
    <property type="entry name" value="TYROSINE RECOMBINASE XERC"/>
    <property type="match status" value="1"/>
</dbReference>
<feature type="active site" evidence="10">
    <location>
        <position position="272"/>
    </location>
</feature>
<dbReference type="InterPro" id="IPR044068">
    <property type="entry name" value="CB"/>
</dbReference>
<gene>
    <name evidence="10 14" type="primary">xerC</name>
    <name evidence="14" type="ORF">GCM10011409_04420</name>
</gene>
<sequence length="313" mass="36127">MHQLSADCKGFIEYLQIEKNASPYTVRYYQNDLETFFLFLEGEGIDDLREVDTRVVRLFLTLLYDKGLSRRSVSRKISSLRSFYKYLEREEKLTSNPFLHLTLPKASKPIPGFLYMEELEQLFEVSDVTDPLGQRNQAMLEMLYATGMRVSECQELKIEDIDFSIGTVLVKGKGRKERYIPFGRFAEIALETYINEGRIQLLGKAKTNTDNVFLNARGTPLTARGMRLVLNKMVEKTALTVHIHPHKLRHTFATHLLNAGADLRTVQELLGHENLSSTQIYTHVTKDRLRNVYMNSHPRANVQKLKSRGDDHE</sequence>
<feature type="active site" evidence="10">
    <location>
        <position position="246"/>
    </location>
</feature>
<organism evidence="14 15">
    <name type="scientific">Lentibacillus populi</name>
    <dbReference type="NCBI Taxonomy" id="1827502"/>
    <lineage>
        <taxon>Bacteria</taxon>
        <taxon>Bacillati</taxon>
        <taxon>Bacillota</taxon>
        <taxon>Bacilli</taxon>
        <taxon>Bacillales</taxon>
        <taxon>Bacillaceae</taxon>
        <taxon>Lentibacillus</taxon>
    </lineage>
</organism>
<feature type="active site" evidence="10">
    <location>
        <position position="249"/>
    </location>
</feature>
<accession>A0A9W5TUN5</accession>
<evidence type="ECO:0000259" key="12">
    <source>
        <dbReference type="PROSITE" id="PS51898"/>
    </source>
</evidence>
<dbReference type="InterPro" id="IPR011931">
    <property type="entry name" value="Recomb_XerC"/>
</dbReference>
<dbReference type="GO" id="GO:0009037">
    <property type="term" value="F:tyrosine-based site-specific recombinase activity"/>
    <property type="evidence" value="ECO:0007669"/>
    <property type="project" value="UniProtKB-UniRule"/>
</dbReference>
<comment type="subcellular location">
    <subcellularLocation>
        <location evidence="1 10">Cytoplasm</location>
    </subcellularLocation>
</comment>
<evidence type="ECO:0000256" key="2">
    <source>
        <dbReference type="ARBA" id="ARBA00006657"/>
    </source>
</evidence>
<dbReference type="EMBL" id="BMJD01000002">
    <property type="protein sequence ID" value="GGB30181.1"/>
    <property type="molecule type" value="Genomic_DNA"/>
</dbReference>
<feature type="domain" description="Tyr recombinase" evidence="12">
    <location>
        <begin position="109"/>
        <end position="294"/>
    </location>
</feature>
<comment type="function">
    <text evidence="10">Site-specific tyrosine recombinase, which acts by catalyzing the cutting and rejoining of the recombining DNA molecules. The XerC-XerD complex is essential to convert dimers of the bacterial chromosome into monomers to permit their segregation at cell division. It also contributes to the segregational stability of plasmids.</text>
</comment>
<evidence type="ECO:0000256" key="5">
    <source>
        <dbReference type="ARBA" id="ARBA00022829"/>
    </source>
</evidence>
<comment type="subunit">
    <text evidence="10">Forms a cyclic heterotetrameric complex composed of two molecules of XerC and two molecules of XerD.</text>
</comment>
<dbReference type="InterPro" id="IPR002104">
    <property type="entry name" value="Integrase_catalytic"/>
</dbReference>
<protein>
    <recommendedName>
        <fullName evidence="10 11">Tyrosine recombinase XerC</fullName>
    </recommendedName>
</protein>
<evidence type="ECO:0000256" key="3">
    <source>
        <dbReference type="ARBA" id="ARBA00022490"/>
    </source>
</evidence>
<dbReference type="HAMAP" id="MF_01808">
    <property type="entry name" value="Recomb_XerC_XerD"/>
    <property type="match status" value="1"/>
</dbReference>
<evidence type="ECO:0000259" key="13">
    <source>
        <dbReference type="PROSITE" id="PS51900"/>
    </source>
</evidence>
<dbReference type="NCBIfam" id="TIGR02224">
    <property type="entry name" value="recomb_XerC"/>
    <property type="match status" value="1"/>
</dbReference>
<evidence type="ECO:0000256" key="11">
    <source>
        <dbReference type="NCBIfam" id="TIGR02224"/>
    </source>
</evidence>
<dbReference type="InterPro" id="IPR010998">
    <property type="entry name" value="Integrase_recombinase_N"/>
</dbReference>
<evidence type="ECO:0000256" key="10">
    <source>
        <dbReference type="HAMAP-Rule" id="MF_01808"/>
    </source>
</evidence>
<evidence type="ECO:0000256" key="9">
    <source>
        <dbReference type="ARBA" id="ARBA00023306"/>
    </source>
</evidence>
<dbReference type="InterPro" id="IPR004107">
    <property type="entry name" value="Integrase_SAM-like_N"/>
</dbReference>
<reference evidence="14" key="2">
    <citation type="submission" date="2020-09" db="EMBL/GenBank/DDBJ databases">
        <authorList>
            <person name="Sun Q."/>
            <person name="Zhou Y."/>
        </authorList>
    </citation>
    <scope>NUCLEOTIDE SEQUENCE</scope>
    <source>
        <strain evidence="14">CGMCC 1.15454</strain>
    </source>
</reference>
<dbReference type="NCBIfam" id="NF001399">
    <property type="entry name" value="PRK00283.1"/>
    <property type="match status" value="1"/>
</dbReference>
<keyword evidence="7 10" id="KW-0238">DNA-binding</keyword>
<keyword evidence="3 10" id="KW-0963">Cytoplasm</keyword>
<dbReference type="Gene3D" id="1.10.150.130">
    <property type="match status" value="1"/>
</dbReference>
<feature type="active site" evidence="10">
    <location>
        <position position="173"/>
    </location>
</feature>
<comment type="similarity">
    <text evidence="2 10">Belongs to the 'phage' integrase family. XerC subfamily.</text>
</comment>
<evidence type="ECO:0000313" key="15">
    <source>
        <dbReference type="Proteomes" id="UP000621492"/>
    </source>
</evidence>
<reference evidence="14" key="1">
    <citation type="journal article" date="2014" name="Int. J. Syst. Evol. Microbiol.">
        <title>Complete genome sequence of Corynebacterium casei LMG S-19264T (=DSM 44701T), isolated from a smear-ripened cheese.</title>
        <authorList>
            <consortium name="US DOE Joint Genome Institute (JGI-PGF)"/>
            <person name="Walter F."/>
            <person name="Albersmeier A."/>
            <person name="Kalinowski J."/>
            <person name="Ruckert C."/>
        </authorList>
    </citation>
    <scope>NUCLEOTIDE SEQUENCE</scope>
    <source>
        <strain evidence="14">CGMCC 1.15454</strain>
    </source>
</reference>
<keyword evidence="8 10" id="KW-0233">DNA recombination</keyword>
<keyword evidence="15" id="KW-1185">Reference proteome</keyword>
<proteinExistence type="inferred from homology"/>
<evidence type="ECO:0000256" key="8">
    <source>
        <dbReference type="ARBA" id="ARBA00023172"/>
    </source>
</evidence>
<dbReference type="Proteomes" id="UP000621492">
    <property type="component" value="Unassembled WGS sequence"/>
</dbReference>
<feature type="active site" evidence="10">
    <location>
        <position position="149"/>
    </location>
</feature>
<dbReference type="Pfam" id="PF00589">
    <property type="entry name" value="Phage_integrase"/>
    <property type="match status" value="1"/>
</dbReference>